<evidence type="ECO:0000313" key="2">
    <source>
        <dbReference type="EMBL" id="RZU63570.1"/>
    </source>
</evidence>
<evidence type="ECO:0000313" key="3">
    <source>
        <dbReference type="Proteomes" id="UP000292685"/>
    </source>
</evidence>
<dbReference type="InterPro" id="IPR038732">
    <property type="entry name" value="HpyO/CreE_NAD-binding"/>
</dbReference>
<feature type="domain" description="FAD-dependent urate hydroxylase HpyO/Asp monooxygenase CreE-like FAD/NAD(P)-binding" evidence="1">
    <location>
        <begin position="9"/>
        <end position="149"/>
    </location>
</feature>
<organism evidence="2 3">
    <name type="scientific">Zhihengliuella halotolerans</name>
    <dbReference type="NCBI Taxonomy" id="370736"/>
    <lineage>
        <taxon>Bacteria</taxon>
        <taxon>Bacillati</taxon>
        <taxon>Actinomycetota</taxon>
        <taxon>Actinomycetes</taxon>
        <taxon>Micrococcales</taxon>
        <taxon>Micrococcaceae</taxon>
        <taxon>Zhihengliuella</taxon>
    </lineage>
</organism>
<dbReference type="SUPFAM" id="SSF51905">
    <property type="entry name" value="FAD/NAD(P)-binding domain"/>
    <property type="match status" value="1"/>
</dbReference>
<dbReference type="Pfam" id="PF13454">
    <property type="entry name" value="NAD_binding_9"/>
    <property type="match status" value="1"/>
</dbReference>
<accession>A0A4Q8AGR3</accession>
<dbReference type="PANTHER" id="PTHR40254:SF1">
    <property type="entry name" value="BLR0577 PROTEIN"/>
    <property type="match status" value="1"/>
</dbReference>
<dbReference type="AlphaFoldDB" id="A0A4Q8AGR3"/>
<reference evidence="2 3" key="1">
    <citation type="submission" date="2019-02" db="EMBL/GenBank/DDBJ databases">
        <title>Sequencing the genomes of 1000 actinobacteria strains.</title>
        <authorList>
            <person name="Klenk H.-P."/>
        </authorList>
    </citation>
    <scope>NUCLEOTIDE SEQUENCE [LARGE SCALE GENOMIC DNA]</scope>
    <source>
        <strain evidence="2 3">DSM 17364</strain>
    </source>
</reference>
<dbReference type="InterPro" id="IPR036188">
    <property type="entry name" value="FAD/NAD-bd_sf"/>
</dbReference>
<name>A0A4Q8AGR3_9MICC</name>
<dbReference type="InterPro" id="IPR052189">
    <property type="entry name" value="L-asp_N-monooxygenase_NS-form"/>
</dbReference>
<sequence length="543" mass="58690">MNAPEVRVAVVGAGPKALFALQELHERLPSDARASVDVFDPAPPGGAVWDPELPAVLRLNAPAAMVDARFSGFGETLSEWIARTHPAHAGESFPPRRIVGEYLGLAFDRLARSPRLDLRHHRRRIHGLGTGPGLLDADGFDEVLLCTGHAGPGARLPEAVAAAEAGGCVDVRGAALTGLDAVLLLTEGRGGRWSRIPGDRLGLLAYEPSGAEPARIRLVSRTGAVLSPKPERRHPELGPVIDAATERIRAWATAMRGTPAGAVRPASPVSLDPLWRVLLGAAAEAAAVFGVETTGLRLWRTLLTGRPERDAEVWAGRRQAEFLRQRLEIDAGLRRPDEAWILGRLWQGLYREMVRALDRVPRTARDQRRFRAAAACQERTAFGPPAETVRKLLALVGAGIVEIRAGMPAGEFVDAVTTGPGVLRQPVPTAPEPARTPAPALQVSVTDFHDPLYADLHARGLISVRPGERGLLTDTDAACLRPDGRRTEWLACLGRPTEDPVLGHDTLDRTLHADGRRWAAAVVERLARPQDPRRNPRKEHARA</sequence>
<dbReference type="PANTHER" id="PTHR40254">
    <property type="entry name" value="BLR0577 PROTEIN"/>
    <property type="match status" value="1"/>
</dbReference>
<proteinExistence type="predicted"/>
<dbReference type="EMBL" id="SHLA01000001">
    <property type="protein sequence ID" value="RZU63570.1"/>
    <property type="molecule type" value="Genomic_DNA"/>
</dbReference>
<evidence type="ECO:0000259" key="1">
    <source>
        <dbReference type="Pfam" id="PF13454"/>
    </source>
</evidence>
<comment type="caution">
    <text evidence="2">The sequence shown here is derived from an EMBL/GenBank/DDBJ whole genome shotgun (WGS) entry which is preliminary data.</text>
</comment>
<gene>
    <name evidence="2" type="ORF">EV380_3191</name>
</gene>
<protein>
    <submittedName>
        <fullName evidence="2">FAD-NAD(P)-binding protein</fullName>
    </submittedName>
</protein>
<keyword evidence="3" id="KW-1185">Reference proteome</keyword>
<dbReference type="Proteomes" id="UP000292685">
    <property type="component" value="Unassembled WGS sequence"/>
</dbReference>
<dbReference type="RefSeq" id="WP_165391984.1">
    <property type="nucleotide sequence ID" value="NZ_SHLA01000001.1"/>
</dbReference>